<evidence type="ECO:0000313" key="2">
    <source>
        <dbReference type="EMBL" id="SHG75074.1"/>
    </source>
</evidence>
<sequence length="432" mass="47223">MTQYPARPAYDWMSDTIYTPCRRRRPVTLVRHQHTCPDGTPVLVTAQWLWATGTTVHRWRIAGRPAGTTSALCRPESPPDWSRVDAEHPAGPSTTVSSPSVRRTIVTDPYARPVRSSPPVPPSVGSDPDPVAVAGSPAGAPSVPPRSRPSATAARAPVLRARTPTPRVAPPLILVEGGEKTGKTWLAAQLTASPRVGRSYWIEWGEKECAEEYLQIPGVRYTILDHNGTIEDVANQVYAVRAEAQRAADAGQPPVTLTVDTMSWEWEVLKAWAHKRALSAPSVKARLQRNPDLAAEDIGVPMNIWQEATERHYKLMRLLQSIPGVVTLIARGKEVTALDGQGRPIPGERSYRVEGHKHLAYDCSVWVRLSRDHAPLVVGARSVRAGIRPGVDKPRCVPELSLEWLVFDVLGYRAEQNRTTTGSEVVAGAAAS</sequence>
<feature type="compositionally biased region" description="Low complexity" evidence="1">
    <location>
        <begin position="92"/>
        <end position="115"/>
    </location>
</feature>
<dbReference type="AlphaFoldDB" id="A0A1M5MCH9"/>
<evidence type="ECO:0008006" key="4">
    <source>
        <dbReference type="Google" id="ProtNLM"/>
    </source>
</evidence>
<reference evidence="2 3" key="1">
    <citation type="submission" date="2016-11" db="EMBL/GenBank/DDBJ databases">
        <authorList>
            <person name="Jaros S."/>
            <person name="Januszkiewicz K."/>
            <person name="Wedrychowicz H."/>
        </authorList>
    </citation>
    <scope>NUCLEOTIDE SEQUENCE [LARGE SCALE GENOMIC DNA]</scope>
    <source>
        <strain evidence="2 3">DSM 44523</strain>
    </source>
</reference>
<organism evidence="2 3">
    <name type="scientific">Streptoalloteichus hindustanus</name>
    <dbReference type="NCBI Taxonomy" id="2017"/>
    <lineage>
        <taxon>Bacteria</taxon>
        <taxon>Bacillati</taxon>
        <taxon>Actinomycetota</taxon>
        <taxon>Actinomycetes</taxon>
        <taxon>Pseudonocardiales</taxon>
        <taxon>Pseudonocardiaceae</taxon>
        <taxon>Streptoalloteichus</taxon>
    </lineage>
</organism>
<name>A0A1M5MCH9_STRHI</name>
<feature type="region of interest" description="Disordered" evidence="1">
    <location>
        <begin position="67"/>
        <end position="158"/>
    </location>
</feature>
<feature type="compositionally biased region" description="Low complexity" evidence="1">
    <location>
        <begin position="123"/>
        <end position="141"/>
    </location>
</feature>
<accession>A0A1M5MCH9</accession>
<feature type="compositionally biased region" description="Low complexity" evidence="1">
    <location>
        <begin position="148"/>
        <end position="158"/>
    </location>
</feature>
<keyword evidence="3" id="KW-1185">Reference proteome</keyword>
<proteinExistence type="predicted"/>
<evidence type="ECO:0000256" key="1">
    <source>
        <dbReference type="SAM" id="MobiDB-lite"/>
    </source>
</evidence>
<protein>
    <recommendedName>
        <fullName evidence="4">AAA domain-containing protein</fullName>
    </recommendedName>
</protein>
<evidence type="ECO:0000313" key="3">
    <source>
        <dbReference type="Proteomes" id="UP000184501"/>
    </source>
</evidence>
<dbReference type="Proteomes" id="UP000184501">
    <property type="component" value="Unassembled WGS sequence"/>
</dbReference>
<dbReference type="EMBL" id="FQVN01000013">
    <property type="protein sequence ID" value="SHG75074.1"/>
    <property type="molecule type" value="Genomic_DNA"/>
</dbReference>
<gene>
    <name evidence="2" type="ORF">SAMN05444320_11374</name>
</gene>